<dbReference type="CDD" id="cd18722">
    <property type="entry name" value="PIN_NicB-like"/>
    <property type="match status" value="1"/>
</dbReference>
<keyword evidence="3" id="KW-1185">Reference proteome</keyword>
<reference evidence="2 3" key="1">
    <citation type="submission" date="2023-08" db="EMBL/GenBank/DDBJ databases">
        <title>Alcaligenaceae gen. nov., a novel taxon isolated from the sludge of Yixing Pesticide Factory.</title>
        <authorList>
            <person name="Ruan L."/>
        </authorList>
    </citation>
    <scope>NUCLEOTIDE SEQUENCE [LARGE SCALE GENOMIC DNA]</scope>
    <source>
        <strain evidence="2 3">LG-2</strain>
    </source>
</reference>
<dbReference type="Proteomes" id="UP001232156">
    <property type="component" value="Unassembled WGS sequence"/>
</dbReference>
<protein>
    <submittedName>
        <fullName evidence="2">NYN domain-containing protein</fullName>
    </submittedName>
</protein>
<dbReference type="RefSeq" id="WP_347286781.1">
    <property type="nucleotide sequence ID" value="NZ_JAUZQE010000010.1"/>
</dbReference>
<organism evidence="2 3">
    <name type="scientific">Yanghanlia caeni</name>
    <dbReference type="NCBI Taxonomy" id="3064283"/>
    <lineage>
        <taxon>Bacteria</taxon>
        <taxon>Pseudomonadati</taxon>
        <taxon>Pseudomonadota</taxon>
        <taxon>Betaproteobacteria</taxon>
        <taxon>Burkholderiales</taxon>
        <taxon>Alcaligenaceae</taxon>
        <taxon>Yanghanlia</taxon>
    </lineage>
</organism>
<dbReference type="Gene3D" id="3.40.50.1010">
    <property type="entry name" value="5'-nuclease"/>
    <property type="match status" value="1"/>
</dbReference>
<evidence type="ECO:0000259" key="1">
    <source>
        <dbReference type="Pfam" id="PF01936"/>
    </source>
</evidence>
<evidence type="ECO:0000313" key="3">
    <source>
        <dbReference type="Proteomes" id="UP001232156"/>
    </source>
</evidence>
<feature type="domain" description="NYN" evidence="1">
    <location>
        <begin position="2"/>
        <end position="166"/>
    </location>
</feature>
<dbReference type="Pfam" id="PF01936">
    <property type="entry name" value="NYN"/>
    <property type="match status" value="1"/>
</dbReference>
<accession>A0ABU1D576</accession>
<proteinExistence type="predicted"/>
<name>A0ABU1D576_9BURK</name>
<comment type="caution">
    <text evidence="2">The sequence shown here is derived from an EMBL/GenBank/DDBJ whole genome shotgun (WGS) entry which is preliminary data.</text>
</comment>
<sequence>MRTIVYVDAFNLYYGCLRRTPYRWLNIQKLCELLLPKNDIRAVKYFTALVSARPNDPDQPVRQQTYLRALRTLPTTEIVLGHYLTHNVWMPKVVPPGQPQEYVEVIKTEEKGSDVNLATHLLNDAHHNRFDVAVVISNDSDLLAPIKIVRADMGKKVGVLNPQKNPSRAILPHIDFIKQIRSGALGAAQFPDQITDQHGTFTKPSGW</sequence>
<evidence type="ECO:0000313" key="2">
    <source>
        <dbReference type="EMBL" id="MDR4125594.1"/>
    </source>
</evidence>
<gene>
    <name evidence="2" type="ORF">Q8947_06305</name>
</gene>
<dbReference type="EMBL" id="JAUZQE010000010">
    <property type="protein sequence ID" value="MDR4125594.1"/>
    <property type="molecule type" value="Genomic_DNA"/>
</dbReference>
<dbReference type="InterPro" id="IPR021139">
    <property type="entry name" value="NYN"/>
</dbReference>